<feature type="region of interest" description="Disordered" evidence="13">
    <location>
        <begin position="300"/>
        <end position="351"/>
    </location>
</feature>
<dbReference type="PROSITE" id="PS51194">
    <property type="entry name" value="HELICASE_CTER"/>
    <property type="match status" value="1"/>
</dbReference>
<dbReference type="InterPro" id="IPR002867">
    <property type="entry name" value="IBR_dom"/>
</dbReference>
<evidence type="ECO:0000256" key="11">
    <source>
        <dbReference type="ARBA" id="ARBA00038040"/>
    </source>
</evidence>
<evidence type="ECO:0000259" key="17">
    <source>
        <dbReference type="PROSITE" id="PS51873"/>
    </source>
</evidence>
<dbReference type="CDD" id="cd18791">
    <property type="entry name" value="SF2_C_RHA"/>
    <property type="match status" value="1"/>
</dbReference>
<feature type="region of interest" description="Disordered" evidence="13">
    <location>
        <begin position="164"/>
        <end position="262"/>
    </location>
</feature>
<keyword evidence="1" id="KW-0808">Transferase</keyword>
<dbReference type="PROSITE" id="PS00690">
    <property type="entry name" value="DEAH_ATP_HELICASE"/>
    <property type="match status" value="1"/>
</dbReference>
<evidence type="ECO:0000256" key="7">
    <source>
        <dbReference type="ARBA" id="ARBA00022801"/>
    </source>
</evidence>
<dbReference type="InterPro" id="IPR007502">
    <property type="entry name" value="Helicase-assoc_dom"/>
</dbReference>
<feature type="region of interest" description="Disordered" evidence="13">
    <location>
        <begin position="718"/>
        <end position="738"/>
    </location>
</feature>
<feature type="domain" description="Helicase ATP-binding" evidence="15">
    <location>
        <begin position="993"/>
        <end position="1155"/>
    </location>
</feature>
<dbReference type="GO" id="GO:0016787">
    <property type="term" value="F:hydrolase activity"/>
    <property type="evidence" value="ECO:0007669"/>
    <property type="project" value="UniProtKB-KW"/>
</dbReference>
<feature type="compositionally biased region" description="Acidic residues" evidence="13">
    <location>
        <begin position="401"/>
        <end position="413"/>
    </location>
</feature>
<dbReference type="SUPFAM" id="SSF57850">
    <property type="entry name" value="RING/U-box"/>
    <property type="match status" value="3"/>
</dbReference>
<dbReference type="InterPro" id="IPR014001">
    <property type="entry name" value="Helicase_ATP-bd"/>
</dbReference>
<keyword evidence="5 12" id="KW-0863">Zinc-finger</keyword>
<keyword evidence="8" id="KW-0347">Helicase</keyword>
<feature type="compositionally biased region" description="Basic residues" evidence="13">
    <location>
        <begin position="329"/>
        <end position="351"/>
    </location>
</feature>
<feature type="compositionally biased region" description="Polar residues" evidence="13">
    <location>
        <begin position="209"/>
        <end position="260"/>
    </location>
</feature>
<dbReference type="Gene3D" id="1.20.120.1750">
    <property type="match status" value="1"/>
</dbReference>
<keyword evidence="3" id="KW-0677">Repeat</keyword>
<dbReference type="Pfam" id="PF00270">
    <property type="entry name" value="DEAD"/>
    <property type="match status" value="1"/>
</dbReference>
<evidence type="ECO:0000256" key="10">
    <source>
        <dbReference type="ARBA" id="ARBA00022840"/>
    </source>
</evidence>
<evidence type="ECO:0000256" key="6">
    <source>
        <dbReference type="ARBA" id="ARBA00022786"/>
    </source>
</evidence>
<dbReference type="Gene3D" id="3.30.40.10">
    <property type="entry name" value="Zinc/RING finger domain, C3HC4 (zinc finger)"/>
    <property type="match status" value="1"/>
</dbReference>
<dbReference type="PROSITE" id="PS51192">
    <property type="entry name" value="HELICASE_ATP_BIND_1"/>
    <property type="match status" value="1"/>
</dbReference>
<dbReference type="GO" id="GO:0004540">
    <property type="term" value="F:RNA nuclease activity"/>
    <property type="evidence" value="ECO:0007669"/>
    <property type="project" value="InterPro"/>
</dbReference>
<keyword evidence="6" id="KW-0833">Ubl conjugation pathway</keyword>
<name>A0AAV6UM48_9ARAC</name>
<dbReference type="InterPro" id="IPR027417">
    <property type="entry name" value="P-loop_NTPase"/>
</dbReference>
<dbReference type="SMART" id="SM00647">
    <property type="entry name" value="IBR"/>
    <property type="match status" value="2"/>
</dbReference>
<feature type="compositionally biased region" description="Low complexity" evidence="13">
    <location>
        <begin position="414"/>
        <end position="428"/>
    </location>
</feature>
<dbReference type="CDD" id="cd10910">
    <property type="entry name" value="PIN_limkain_b1_N_like"/>
    <property type="match status" value="1"/>
</dbReference>
<proteinExistence type="inferred from homology"/>
<dbReference type="Proteomes" id="UP000827092">
    <property type="component" value="Unassembled WGS sequence"/>
</dbReference>
<feature type="compositionally biased region" description="Low complexity" evidence="13">
    <location>
        <begin position="23"/>
        <end position="33"/>
    </location>
</feature>
<evidence type="ECO:0000256" key="13">
    <source>
        <dbReference type="SAM" id="MobiDB-lite"/>
    </source>
</evidence>
<dbReference type="InterPro" id="IPR001650">
    <property type="entry name" value="Helicase_C-like"/>
</dbReference>
<feature type="compositionally biased region" description="Polar residues" evidence="13">
    <location>
        <begin position="51"/>
        <end position="60"/>
    </location>
</feature>
<dbReference type="GO" id="GO:0005524">
    <property type="term" value="F:ATP binding"/>
    <property type="evidence" value="ECO:0007669"/>
    <property type="project" value="UniProtKB-KW"/>
</dbReference>
<comment type="similarity">
    <text evidence="11">Belongs to the DEAD box helicase family. DEAH subfamily. PRP16 sub-subfamily.</text>
</comment>
<dbReference type="PROSITE" id="PS50089">
    <property type="entry name" value="ZF_RING_2"/>
    <property type="match status" value="1"/>
</dbReference>
<evidence type="ECO:0000313" key="19">
    <source>
        <dbReference type="Proteomes" id="UP000827092"/>
    </source>
</evidence>
<keyword evidence="4" id="KW-0547">Nucleotide-binding</keyword>
<evidence type="ECO:0000259" key="16">
    <source>
        <dbReference type="PROSITE" id="PS51194"/>
    </source>
</evidence>
<dbReference type="InterPro" id="IPR011709">
    <property type="entry name" value="DEAD-box_helicase_OB_fold"/>
</dbReference>
<feature type="compositionally biased region" description="Polar residues" evidence="13">
    <location>
        <begin position="164"/>
        <end position="184"/>
    </location>
</feature>
<feature type="domain" description="Helicase C-terminal" evidence="16">
    <location>
        <begin position="1182"/>
        <end position="1354"/>
    </location>
</feature>
<dbReference type="SMART" id="SM00490">
    <property type="entry name" value="HELICc"/>
    <property type="match status" value="1"/>
</dbReference>
<dbReference type="PANTHER" id="PTHR18934">
    <property type="entry name" value="ATP-DEPENDENT RNA HELICASE"/>
    <property type="match status" value="1"/>
</dbReference>
<organism evidence="18 19">
    <name type="scientific">Oedothorax gibbosus</name>
    <dbReference type="NCBI Taxonomy" id="931172"/>
    <lineage>
        <taxon>Eukaryota</taxon>
        <taxon>Metazoa</taxon>
        <taxon>Ecdysozoa</taxon>
        <taxon>Arthropoda</taxon>
        <taxon>Chelicerata</taxon>
        <taxon>Arachnida</taxon>
        <taxon>Araneae</taxon>
        <taxon>Araneomorphae</taxon>
        <taxon>Entelegynae</taxon>
        <taxon>Araneoidea</taxon>
        <taxon>Linyphiidae</taxon>
        <taxon>Erigoninae</taxon>
        <taxon>Oedothorax</taxon>
    </lineage>
</organism>
<evidence type="ECO:0000259" key="15">
    <source>
        <dbReference type="PROSITE" id="PS51192"/>
    </source>
</evidence>
<gene>
    <name evidence="18" type="ORF">JTE90_019774</name>
</gene>
<dbReference type="InterPro" id="IPR044066">
    <property type="entry name" value="TRIAD_supradom"/>
</dbReference>
<dbReference type="GO" id="GO:0016740">
    <property type="term" value="F:transferase activity"/>
    <property type="evidence" value="ECO:0007669"/>
    <property type="project" value="UniProtKB-KW"/>
</dbReference>
<evidence type="ECO:0000256" key="4">
    <source>
        <dbReference type="ARBA" id="ARBA00022741"/>
    </source>
</evidence>
<dbReference type="EMBL" id="JAFNEN010000334">
    <property type="protein sequence ID" value="KAG8185520.1"/>
    <property type="molecule type" value="Genomic_DNA"/>
</dbReference>
<evidence type="ECO:0000313" key="18">
    <source>
        <dbReference type="EMBL" id="KAG8185520.1"/>
    </source>
</evidence>
<dbReference type="CDD" id="cd22585">
    <property type="entry name" value="Rcat_RBR_DEAH12-like"/>
    <property type="match status" value="1"/>
</dbReference>
<evidence type="ECO:0000256" key="1">
    <source>
        <dbReference type="ARBA" id="ARBA00022679"/>
    </source>
</evidence>
<evidence type="ECO:0000256" key="8">
    <source>
        <dbReference type="ARBA" id="ARBA00022806"/>
    </source>
</evidence>
<feature type="region of interest" description="Disordered" evidence="13">
    <location>
        <begin position="751"/>
        <end position="778"/>
    </location>
</feature>
<dbReference type="PANTHER" id="PTHR18934:SF91">
    <property type="entry name" value="PRE-MRNA-SPLICING FACTOR ATP-DEPENDENT RNA HELICASE PRP16"/>
    <property type="match status" value="1"/>
</dbReference>
<dbReference type="Gene3D" id="1.20.120.1080">
    <property type="match status" value="1"/>
</dbReference>
<keyword evidence="10" id="KW-0067">ATP-binding</keyword>
<feature type="compositionally biased region" description="Basic and acidic residues" evidence="13">
    <location>
        <begin position="1"/>
        <end position="10"/>
    </location>
</feature>
<feature type="domain" description="RING-type" evidence="14">
    <location>
        <begin position="2204"/>
        <end position="2244"/>
    </location>
</feature>
<dbReference type="InterPro" id="IPR021139">
    <property type="entry name" value="NYN"/>
</dbReference>
<feature type="compositionally biased region" description="Basic and acidic residues" evidence="13">
    <location>
        <begin position="685"/>
        <end position="698"/>
    </location>
</feature>
<dbReference type="InterPro" id="IPR013083">
    <property type="entry name" value="Znf_RING/FYVE/PHD"/>
</dbReference>
<evidence type="ECO:0000256" key="12">
    <source>
        <dbReference type="PROSITE-ProRule" id="PRU00175"/>
    </source>
</evidence>
<dbReference type="InterPro" id="IPR001841">
    <property type="entry name" value="Znf_RING"/>
</dbReference>
<feature type="region of interest" description="Disordered" evidence="13">
    <location>
        <begin position="685"/>
        <end position="704"/>
    </location>
</feature>
<dbReference type="Pfam" id="PF24471">
    <property type="entry name" value="KH_DEAH11"/>
    <property type="match status" value="1"/>
</dbReference>
<dbReference type="Gene3D" id="3.40.50.300">
    <property type="entry name" value="P-loop containing nucleotide triphosphate hydrolases"/>
    <property type="match status" value="2"/>
</dbReference>
<dbReference type="Pfam" id="PF07717">
    <property type="entry name" value="OB_NTP_bind"/>
    <property type="match status" value="1"/>
</dbReference>
<dbReference type="SMART" id="SM00847">
    <property type="entry name" value="HA2"/>
    <property type="match status" value="1"/>
</dbReference>
<dbReference type="SMART" id="SM00487">
    <property type="entry name" value="DEXDc"/>
    <property type="match status" value="1"/>
</dbReference>
<feature type="compositionally biased region" description="Basic residues" evidence="13">
    <location>
        <begin position="67"/>
        <end position="77"/>
    </location>
</feature>
<evidence type="ECO:0000256" key="3">
    <source>
        <dbReference type="ARBA" id="ARBA00022737"/>
    </source>
</evidence>
<dbReference type="InterPro" id="IPR017907">
    <property type="entry name" value="Znf_RING_CS"/>
</dbReference>
<feature type="region of interest" description="Disordered" evidence="13">
    <location>
        <begin position="1"/>
        <end position="83"/>
    </location>
</feature>
<reference evidence="18 19" key="1">
    <citation type="journal article" date="2022" name="Nat. Ecol. Evol.">
        <title>A masculinizing supergene underlies an exaggerated male reproductive morph in a spider.</title>
        <authorList>
            <person name="Hendrickx F."/>
            <person name="De Corte Z."/>
            <person name="Sonet G."/>
            <person name="Van Belleghem S.M."/>
            <person name="Kostlbacher S."/>
            <person name="Vangestel C."/>
        </authorList>
    </citation>
    <scope>NUCLEOTIDE SEQUENCE [LARGE SCALE GENOMIC DNA]</scope>
    <source>
        <strain evidence="18">W744_W776</strain>
    </source>
</reference>
<dbReference type="InterPro" id="IPR002464">
    <property type="entry name" value="DNA/RNA_helicase_DEAH_CS"/>
</dbReference>
<dbReference type="Gene3D" id="3.40.50.1010">
    <property type="entry name" value="5'-nuclease"/>
    <property type="match status" value="1"/>
</dbReference>
<evidence type="ECO:0000259" key="14">
    <source>
        <dbReference type="PROSITE" id="PS50089"/>
    </source>
</evidence>
<dbReference type="GO" id="GO:0034458">
    <property type="term" value="F:3'-5' RNA helicase activity"/>
    <property type="evidence" value="ECO:0007669"/>
    <property type="project" value="TreeGrafter"/>
</dbReference>
<dbReference type="GO" id="GO:0008270">
    <property type="term" value="F:zinc ion binding"/>
    <property type="evidence" value="ECO:0007669"/>
    <property type="project" value="UniProtKB-KW"/>
</dbReference>
<dbReference type="Pfam" id="PF01936">
    <property type="entry name" value="NYN"/>
    <property type="match status" value="1"/>
</dbReference>
<dbReference type="CDD" id="cd17917">
    <property type="entry name" value="DEXHc_RHA-like"/>
    <property type="match status" value="1"/>
</dbReference>
<dbReference type="Pfam" id="PF00271">
    <property type="entry name" value="Helicase_C"/>
    <property type="match status" value="1"/>
</dbReference>
<keyword evidence="7" id="KW-0378">Hydrolase</keyword>
<dbReference type="PROSITE" id="PS51873">
    <property type="entry name" value="TRIAD"/>
    <property type="match status" value="1"/>
</dbReference>
<dbReference type="GO" id="GO:0003723">
    <property type="term" value="F:RNA binding"/>
    <property type="evidence" value="ECO:0007669"/>
    <property type="project" value="TreeGrafter"/>
</dbReference>
<keyword evidence="2" id="KW-0479">Metal-binding</keyword>
<evidence type="ECO:0000256" key="2">
    <source>
        <dbReference type="ARBA" id="ARBA00022723"/>
    </source>
</evidence>
<dbReference type="InterPro" id="IPR011545">
    <property type="entry name" value="DEAD/DEAH_box_helicase_dom"/>
</dbReference>
<evidence type="ECO:0000256" key="5">
    <source>
        <dbReference type="ARBA" id="ARBA00022771"/>
    </source>
</evidence>
<dbReference type="Pfam" id="PF01485">
    <property type="entry name" value="IBR"/>
    <property type="match status" value="1"/>
</dbReference>
<sequence>MSSRENERRHPGQFNRGRGHNRGGSSNRSGSTKSESRGNTNNPNDEKKHPQQGNRGNPKNPNEKNIHHQGSKGKKNVNRNPQHQGFDQEAFSYQQLGVTGFNTGGLACQLPPNRPFPPNFNPNARLPPTVNQPIQLPHKMSDTRTEIRVFTGSRESNAAKVNFRQVSSNYNSQNVRQMQPNNRGSLFHHGRGFHPTNRPNFRPHFQNPPMHNQNLQPNHNSRGQNDPQRYNTQQHYNSRGQNHPTHFNTQPHNFHGQNNPAYFDPIFYQTSAQANNSSNVNANKFPPAPTSKAPIFKFKKKPQLKKDVSQSSLNSDRQVPQAKQDMKGPQRKANRKLPKRRQKKPNLWKKKPEKAEVAPLFSFISNVTESKPKEFSSEDEDVTSMSRCSSEESVWTTNISDDGEEDSSDESEVASEISITSSVQSSAVPESHSASGLVTPKVDGIISVFWDIENCPVPREKSAVDFVKKIRTTFYQGRTEANFYVVCDVTNLSNILTEELNLSDATVIHMSSKNKNAADTKISSLLLEFRDSYKAGNAAIVLVSGDSDFSTILNNLHYKFHVHINLVCKNNARHSLVEAAQNCIFYEDFVKDLPTRAKSDSIDYIMIVSNYSENVTLKKVKTVISDKLKGINCRVTKNDASSVAVFFPDQCARDRALTLLKGFSIDGKEVQISCTEAKKRNLTDNDNKQVKKNSAEKKSKTKVHVVKEEKNIEEKKIFESSANENQPAVKKSSESKVHVVKTKNIEEKNTIESSIKESPLANKKKSKKQERNVIDTDKNDNKSKGATLWICVNVCFRYSDFWTNKLSEMWNSTDFVLNWEGDSDQGLCLASFKSLSQAQKAKKILQKAQITNPSSPKFLKLIKQDDISNTLTSFSRSSKDLNASKLREHIQIIESKRESCLNKHKEMVKKLSSEPTPSVPGAAEAKMAKLAELNEQKVTFLNYTQNLMEKVNNIDLECEIFDDQLDLHLKDFYRECNCLSTALPIYAKKNAILKTIKKYQVVVIRAETGSGKSTQLTQYIWREDLSRKGLVICTQPRKIAAITLAKHVSSQVCSSLGEVVGYQVGLNGKRSENTAILYVTDFTMLKMIVNNDLKDVSCIIVDEAHERTVYTDLLLGMIKSCLKLKPELKLIITSATIDTSVFKIYLGLQDNAILEVSGRTFPVEDIWMNKEVTLGWDYFTKTIDTAYDILKQEPGDVLVFLTTPFETEKAVKIFSEKIGGKMAKSIKIYQLHGKLDVQEQQKVFEKTPDGIRKVVFATNCAETSVTIPGIRYVVDCGMVKESKYDAGRNMNVLSVNFVSQSSAEQRRGRAGRTQVGKCYRLYSRVNYDTMEKTSVPEILRVNLGQALLRLMKIGVKDPLKFDFVQSPPKESLSLTMKQLINLNAVSKDDLSLTTLGENMSYLPLEPRLSFLVLTGIEQNIGYEAVVLAALVTISRNIFFRTSENKSDADVKKLRFCQSESDFLTFFEVYKEWATVPKQAKSKWCTLNCINARSLRTAQELVNELVTIIQREIKINIATKFNDTFVSDTLLELVFRSFYQNICIFSGYHRLGYRSLDVAGDLIIHPSSSLYTYGKWRPQFLVYDTLLQTNQTYLINVSPMTEEAIEVCMDKYGIEINIEAMKSLQLTTYAFSPIGKSIMLNDIIGKQGIKIRQLENILKTQIGTDRLAVEADVHKGEVKVYAPQSTFKEVESVLCPIIAKGQERLSEYQEVLIYPELRSILSPGIVIQDVVLPGEYRDVKVTLNADIEIKEVVDKLQTVGPVRSVREWKNYFKVTFTSPVHAKLSLEKFKSEPDFKLQEIIKFNALAGRFNQYKVFVSFMRRPGTGCAFVTIDPHTDPNVHQMMLSLRLDTFKNNQLQCSISKKSQDVRITNLPLDTERRDLEKFLQQHIPTDCKISKCAVIRAKEYESSSQEIESIKRMIIQLFSDFTPSNKFSVELKKPNAKSFTWNACVFFQEACNGEAAVRILKSRTHTLFTGLELKPSLQTYLSCKLDVYLAIKDQVEEALKYFKDHSVPGNTLEIKIYPKEGGYVQIHITSNNISDMSNARKSILNLILGDNLVCNSMEKLLSASGLKFLKEISCEKCYIDINTHKKAITIFGDVSAVNAKKVEICEYLDKLEKEDIEDINLMPETGRPGVLRLLLSKYGHDLMKLKEDCDLAGIEVNSYRHILSVKGSKEAVSKCLDVVKDLKEKVELNEYPEDAENCPVCFDNVSGDSHRLEHCGHLYCKECILLWFQNAKDFPLTCIMTDCGTPVVYADLQWAIKEVKSFETEMFRKSLMAFVQTRDDIAYCPTPDCQMIFRISNNGTVFDCPLCANSICTQCKELYHYGMSCSLYQCCKADSDYGLKVWMSENPSGRKKCPKCSAPIEKDGGCNHMNCWKCQCHMCWLCMQTFSTDDLVYAHQPFCPRKVV</sequence>
<dbReference type="PROSITE" id="PS00518">
    <property type="entry name" value="ZF_RING_1"/>
    <property type="match status" value="1"/>
</dbReference>
<feature type="compositionally biased region" description="Basic and acidic residues" evidence="13">
    <location>
        <begin position="769"/>
        <end position="778"/>
    </location>
</feature>
<comment type="caution">
    <text evidence="18">The sequence shown here is derived from an EMBL/GenBank/DDBJ whole genome shotgun (WGS) entry which is preliminary data.</text>
</comment>
<feature type="compositionally biased region" description="Polar residues" evidence="13">
    <location>
        <begin position="383"/>
        <end position="399"/>
    </location>
</feature>
<protein>
    <submittedName>
        <fullName evidence="18">Uncharacterized protein</fullName>
    </submittedName>
</protein>
<feature type="domain" description="RING-type" evidence="17">
    <location>
        <begin position="2200"/>
        <end position="2409"/>
    </location>
</feature>
<accession>A0AAV6UM48</accession>
<evidence type="ECO:0000256" key="9">
    <source>
        <dbReference type="ARBA" id="ARBA00022833"/>
    </source>
</evidence>
<dbReference type="Pfam" id="PF22191">
    <property type="entry name" value="IBR_1"/>
    <property type="match status" value="1"/>
</dbReference>
<dbReference type="SUPFAM" id="SSF52540">
    <property type="entry name" value="P-loop containing nucleoside triphosphate hydrolases"/>
    <property type="match status" value="1"/>
</dbReference>
<feature type="compositionally biased region" description="Polar residues" evidence="13">
    <location>
        <begin position="309"/>
        <end position="318"/>
    </location>
</feature>
<feature type="region of interest" description="Disordered" evidence="13">
    <location>
        <begin position="372"/>
        <end position="435"/>
    </location>
</feature>
<keyword evidence="9" id="KW-0862">Zinc</keyword>
<keyword evidence="19" id="KW-1185">Reference proteome</keyword>
<dbReference type="InterPro" id="IPR056245">
    <property type="entry name" value="KH_DEAH11/12"/>
</dbReference>
<dbReference type="CDD" id="cd20335">
    <property type="entry name" value="BRcat_RBR"/>
    <property type="match status" value="1"/>
</dbReference>